<dbReference type="GO" id="GO:0005509">
    <property type="term" value="F:calcium ion binding"/>
    <property type="evidence" value="ECO:0007669"/>
    <property type="project" value="InterPro"/>
</dbReference>
<keyword evidence="2" id="KW-1185">Reference proteome</keyword>
<reference evidence="3" key="1">
    <citation type="submission" date="2022-11" db="UniProtKB">
        <authorList>
            <consortium name="WormBaseParasite"/>
        </authorList>
    </citation>
    <scope>IDENTIFICATION</scope>
</reference>
<dbReference type="AlphaFoldDB" id="A0A915E4M8"/>
<name>A0A915E4M8_9BILA</name>
<dbReference type="SUPFAM" id="SSF47473">
    <property type="entry name" value="EF-hand"/>
    <property type="match status" value="1"/>
</dbReference>
<proteinExistence type="predicted"/>
<accession>A0A915E4M8</accession>
<dbReference type="Gene3D" id="1.10.238.10">
    <property type="entry name" value="EF-hand"/>
    <property type="match status" value="1"/>
</dbReference>
<feature type="domain" description="EF-hand" evidence="1">
    <location>
        <begin position="44"/>
        <end position="79"/>
    </location>
</feature>
<protein>
    <submittedName>
        <fullName evidence="3">EF-hand domain-containing protein</fullName>
    </submittedName>
</protein>
<dbReference type="Proteomes" id="UP000887574">
    <property type="component" value="Unplaced"/>
</dbReference>
<dbReference type="InterPro" id="IPR011992">
    <property type="entry name" value="EF-hand-dom_pair"/>
</dbReference>
<sequence length="121" mass="14015">MHKMSALLTPTEKKDKRIVPLNQILPPSTAKKVKKIYIKNRIYEARRHMDEVFKAFDQRGDCTIDLTDLGNVFRCLKVNLTQADVYEIEAQLVKEPNQSVKFEYLILAYLQLFKKKSGAQG</sequence>
<dbReference type="PROSITE" id="PS50222">
    <property type="entry name" value="EF_HAND_2"/>
    <property type="match status" value="1"/>
</dbReference>
<dbReference type="InterPro" id="IPR002048">
    <property type="entry name" value="EF_hand_dom"/>
</dbReference>
<organism evidence="2 3">
    <name type="scientific">Ditylenchus dipsaci</name>
    <dbReference type="NCBI Taxonomy" id="166011"/>
    <lineage>
        <taxon>Eukaryota</taxon>
        <taxon>Metazoa</taxon>
        <taxon>Ecdysozoa</taxon>
        <taxon>Nematoda</taxon>
        <taxon>Chromadorea</taxon>
        <taxon>Rhabditida</taxon>
        <taxon>Tylenchina</taxon>
        <taxon>Tylenchomorpha</taxon>
        <taxon>Sphaerularioidea</taxon>
        <taxon>Anguinidae</taxon>
        <taxon>Anguininae</taxon>
        <taxon>Ditylenchus</taxon>
    </lineage>
</organism>
<dbReference type="WBParaSite" id="jg26434">
    <property type="protein sequence ID" value="jg26434"/>
    <property type="gene ID" value="jg26434"/>
</dbReference>
<evidence type="ECO:0000313" key="3">
    <source>
        <dbReference type="WBParaSite" id="jg26434"/>
    </source>
</evidence>
<evidence type="ECO:0000313" key="2">
    <source>
        <dbReference type="Proteomes" id="UP000887574"/>
    </source>
</evidence>
<evidence type="ECO:0000259" key="1">
    <source>
        <dbReference type="PROSITE" id="PS50222"/>
    </source>
</evidence>